<accession>A0AAJ0EFK9</accession>
<reference evidence="3" key="1">
    <citation type="submission" date="2021-06" db="EMBL/GenBank/DDBJ databases">
        <title>Comparative genomics, transcriptomics and evolutionary studies reveal genomic signatures of adaptation to plant cell wall in hemibiotrophic fungi.</title>
        <authorList>
            <consortium name="DOE Joint Genome Institute"/>
            <person name="Baroncelli R."/>
            <person name="Diaz J.F."/>
            <person name="Benocci T."/>
            <person name="Peng M."/>
            <person name="Battaglia E."/>
            <person name="Haridas S."/>
            <person name="Andreopoulos W."/>
            <person name="Labutti K."/>
            <person name="Pangilinan J."/>
            <person name="Floch G.L."/>
            <person name="Makela M.R."/>
            <person name="Henrissat B."/>
            <person name="Grigoriev I.V."/>
            <person name="Crouch J.A."/>
            <person name="De Vries R.P."/>
            <person name="Sukno S.A."/>
            <person name="Thon M.R."/>
        </authorList>
    </citation>
    <scope>NUCLEOTIDE SEQUENCE</scope>
    <source>
        <strain evidence="3">CBS 102054</strain>
    </source>
</reference>
<feature type="compositionally biased region" description="Polar residues" evidence="1">
    <location>
        <begin position="262"/>
        <end position="281"/>
    </location>
</feature>
<dbReference type="PANTHER" id="PTHR40623:SF2">
    <property type="entry name" value="INTEGRAL MEMBRANE PROTEIN"/>
    <property type="match status" value="1"/>
</dbReference>
<sequence>MTKRVFVDWELWQQMTFVLACAIGVVFIIGFVKLWWSNRYMAKLEIIDAEKRAHASEMESSGLPPPRKQSEIPFGVRAIQSGIEVDGIWISRPNTPAADSPPNSAKGKGKYVSVGPISPASTNSSDPFGSPPSSRNGGVTIGPQTYRPKSFSQNAVVSRADALSQLEGNPNPPNAPSYSTYQPRVTGHGVAPSEAYSDEATSPVSPVDRGNAGISSENYNGIDVRVPIRASPVVNRQLHKVRNVTDAGPAQQPTTGGGVRSFSGSLQMPKNGKGTYSTVPQGSPGGDSTDPFATPVTTPGADQALLPSQQQQGNHVKFANVEYITSQRYGGDGSSGSSGSSSSNNHN</sequence>
<feature type="transmembrane region" description="Helical" evidence="2">
    <location>
        <begin position="12"/>
        <end position="36"/>
    </location>
</feature>
<evidence type="ECO:0000256" key="2">
    <source>
        <dbReference type="SAM" id="Phobius"/>
    </source>
</evidence>
<feature type="region of interest" description="Disordered" evidence="1">
    <location>
        <begin position="246"/>
        <end position="347"/>
    </location>
</feature>
<name>A0AAJ0EFK9_9PEZI</name>
<feature type="compositionally biased region" description="Polar residues" evidence="1">
    <location>
        <begin position="119"/>
        <end position="137"/>
    </location>
</feature>
<comment type="caution">
    <text evidence="3">The sequence shown here is derived from an EMBL/GenBank/DDBJ whole genome shotgun (WGS) entry which is preliminary data.</text>
</comment>
<gene>
    <name evidence="3" type="ORF">BDP81DRAFT_448374</name>
</gene>
<dbReference type="RefSeq" id="XP_060446924.1">
    <property type="nucleotide sequence ID" value="XM_060592288.1"/>
</dbReference>
<keyword evidence="4" id="KW-1185">Reference proteome</keyword>
<protein>
    <submittedName>
        <fullName evidence="3">Uncharacterized protein</fullName>
    </submittedName>
</protein>
<proteinExistence type="predicted"/>
<dbReference type="Proteomes" id="UP001243989">
    <property type="component" value="Unassembled WGS sequence"/>
</dbReference>
<evidence type="ECO:0000256" key="1">
    <source>
        <dbReference type="SAM" id="MobiDB-lite"/>
    </source>
</evidence>
<organism evidence="3 4">
    <name type="scientific">Colletotrichum phormii</name>
    <dbReference type="NCBI Taxonomy" id="359342"/>
    <lineage>
        <taxon>Eukaryota</taxon>
        <taxon>Fungi</taxon>
        <taxon>Dikarya</taxon>
        <taxon>Ascomycota</taxon>
        <taxon>Pezizomycotina</taxon>
        <taxon>Sordariomycetes</taxon>
        <taxon>Hypocreomycetidae</taxon>
        <taxon>Glomerellales</taxon>
        <taxon>Glomerellaceae</taxon>
        <taxon>Colletotrichum</taxon>
        <taxon>Colletotrichum acutatum species complex</taxon>
    </lineage>
</organism>
<dbReference type="PANTHER" id="PTHR40623">
    <property type="entry name" value="INTEGRAL MEMBRANE PROTEIN"/>
    <property type="match status" value="1"/>
</dbReference>
<keyword evidence="2" id="KW-0472">Membrane</keyword>
<dbReference type="GeneID" id="85477150"/>
<evidence type="ECO:0000313" key="3">
    <source>
        <dbReference type="EMBL" id="KAK1638317.1"/>
    </source>
</evidence>
<dbReference type="EMBL" id="JAHMHQ010000007">
    <property type="protein sequence ID" value="KAK1638317.1"/>
    <property type="molecule type" value="Genomic_DNA"/>
</dbReference>
<feature type="region of interest" description="Disordered" evidence="1">
    <location>
        <begin position="92"/>
        <end position="218"/>
    </location>
</feature>
<evidence type="ECO:0000313" key="4">
    <source>
        <dbReference type="Proteomes" id="UP001243989"/>
    </source>
</evidence>
<dbReference type="AlphaFoldDB" id="A0AAJ0EFK9"/>
<keyword evidence="2" id="KW-1133">Transmembrane helix</keyword>
<keyword evidence="2" id="KW-0812">Transmembrane</keyword>
<feature type="compositionally biased region" description="Low complexity" evidence="1">
    <location>
        <begin position="337"/>
        <end position="347"/>
    </location>
</feature>
<dbReference type="PROSITE" id="PS51257">
    <property type="entry name" value="PROKAR_LIPOPROTEIN"/>
    <property type="match status" value="1"/>
</dbReference>